<dbReference type="PRINTS" id="PR00344">
    <property type="entry name" value="BCTRLSENSOR"/>
</dbReference>
<comment type="caution">
    <text evidence="12">The sequence shown here is derived from an EMBL/GenBank/DDBJ whole genome shotgun (WGS) entry which is preliminary data.</text>
</comment>
<feature type="modified residue" description="4-aspartylphosphate" evidence="6">
    <location>
        <position position="735"/>
    </location>
</feature>
<dbReference type="SUPFAM" id="SSF47384">
    <property type="entry name" value="Homodimeric domain of signal transducing histidine kinase"/>
    <property type="match status" value="1"/>
</dbReference>
<evidence type="ECO:0000259" key="11">
    <source>
        <dbReference type="PROSITE" id="PS50113"/>
    </source>
</evidence>
<keyword evidence="12" id="KW-0547">Nucleotide-binding</keyword>
<dbReference type="Gene3D" id="3.30.565.10">
    <property type="entry name" value="Histidine kinase-like ATPase, C-terminal domain"/>
    <property type="match status" value="1"/>
</dbReference>
<dbReference type="Pfam" id="PF02518">
    <property type="entry name" value="HATPase_c"/>
    <property type="match status" value="1"/>
</dbReference>
<organism evidence="12 13">
    <name type="scientific">Aporhodopirellula aestuarii</name>
    <dbReference type="NCBI Taxonomy" id="2950107"/>
    <lineage>
        <taxon>Bacteria</taxon>
        <taxon>Pseudomonadati</taxon>
        <taxon>Planctomycetota</taxon>
        <taxon>Planctomycetia</taxon>
        <taxon>Pirellulales</taxon>
        <taxon>Pirellulaceae</taxon>
        <taxon>Aporhodopirellula</taxon>
    </lineage>
</organism>
<dbReference type="EMBL" id="JAMQBK010000012">
    <property type="protein sequence ID" value="MCM2369669.1"/>
    <property type="molecule type" value="Genomic_DNA"/>
</dbReference>
<accession>A0ABT0TZ61</accession>
<dbReference type="InterPro" id="IPR035965">
    <property type="entry name" value="PAS-like_dom_sf"/>
</dbReference>
<evidence type="ECO:0000256" key="3">
    <source>
        <dbReference type="ARBA" id="ARBA00022553"/>
    </source>
</evidence>
<dbReference type="InterPro" id="IPR011006">
    <property type="entry name" value="CheY-like_superfamily"/>
</dbReference>
<dbReference type="Pfam" id="PF08447">
    <property type="entry name" value="PAS_3"/>
    <property type="match status" value="1"/>
</dbReference>
<dbReference type="InterPro" id="IPR013655">
    <property type="entry name" value="PAS_fold_3"/>
</dbReference>
<keyword evidence="4" id="KW-0808">Transferase</keyword>
<keyword evidence="13" id="KW-1185">Reference proteome</keyword>
<keyword evidence="3 6" id="KW-0597">Phosphoprotein</keyword>
<gene>
    <name evidence="12" type="ORF">NB063_03430</name>
</gene>
<feature type="transmembrane region" description="Helical" evidence="7">
    <location>
        <begin position="26"/>
        <end position="52"/>
    </location>
</feature>
<dbReference type="PANTHER" id="PTHR43047">
    <property type="entry name" value="TWO-COMPONENT HISTIDINE PROTEIN KINASE"/>
    <property type="match status" value="1"/>
</dbReference>
<dbReference type="InterPro" id="IPR058544">
    <property type="entry name" value="ETR1_N"/>
</dbReference>
<keyword evidence="7" id="KW-0812">Transmembrane</keyword>
<keyword evidence="7" id="KW-0472">Membrane</keyword>
<keyword evidence="7" id="KW-1133">Transmembrane helix</keyword>
<evidence type="ECO:0000256" key="7">
    <source>
        <dbReference type="SAM" id="Phobius"/>
    </source>
</evidence>
<dbReference type="InterPro" id="IPR036097">
    <property type="entry name" value="HisK_dim/P_sf"/>
</dbReference>
<dbReference type="PANTHER" id="PTHR43047:SF72">
    <property type="entry name" value="OSMOSENSING HISTIDINE PROTEIN KINASE SLN1"/>
    <property type="match status" value="1"/>
</dbReference>
<dbReference type="CDD" id="cd00082">
    <property type="entry name" value="HisKA"/>
    <property type="match status" value="1"/>
</dbReference>
<evidence type="ECO:0000256" key="2">
    <source>
        <dbReference type="ARBA" id="ARBA00012438"/>
    </source>
</evidence>
<feature type="domain" description="Histidine kinase" evidence="8">
    <location>
        <begin position="430"/>
        <end position="650"/>
    </location>
</feature>
<dbReference type="InterPro" id="IPR005467">
    <property type="entry name" value="His_kinase_dom"/>
</dbReference>
<dbReference type="InterPro" id="IPR013656">
    <property type="entry name" value="PAS_4"/>
</dbReference>
<feature type="domain" description="PAC" evidence="11">
    <location>
        <begin position="222"/>
        <end position="275"/>
    </location>
</feature>
<keyword evidence="5" id="KW-0418">Kinase</keyword>
<dbReference type="SMART" id="SM00448">
    <property type="entry name" value="REC"/>
    <property type="match status" value="1"/>
</dbReference>
<evidence type="ECO:0000256" key="5">
    <source>
        <dbReference type="ARBA" id="ARBA00022777"/>
    </source>
</evidence>
<dbReference type="InterPro" id="IPR003661">
    <property type="entry name" value="HisK_dim/P_dom"/>
</dbReference>
<dbReference type="SMART" id="SM00388">
    <property type="entry name" value="HisKA"/>
    <property type="match status" value="1"/>
</dbReference>
<evidence type="ECO:0000259" key="8">
    <source>
        <dbReference type="PROSITE" id="PS50109"/>
    </source>
</evidence>
<dbReference type="InterPro" id="IPR003594">
    <property type="entry name" value="HATPase_dom"/>
</dbReference>
<dbReference type="Pfam" id="PF00512">
    <property type="entry name" value="HisKA"/>
    <property type="match status" value="1"/>
</dbReference>
<dbReference type="InterPro" id="IPR004358">
    <property type="entry name" value="Sig_transdc_His_kin-like_C"/>
</dbReference>
<dbReference type="CDD" id="cd17546">
    <property type="entry name" value="REC_hyHK_CKI1_RcsC-like"/>
    <property type="match status" value="1"/>
</dbReference>
<dbReference type="NCBIfam" id="TIGR00229">
    <property type="entry name" value="sensory_box"/>
    <property type="match status" value="2"/>
</dbReference>
<dbReference type="SMART" id="SM00387">
    <property type="entry name" value="HATPase_c"/>
    <property type="match status" value="1"/>
</dbReference>
<dbReference type="CDD" id="cd16922">
    <property type="entry name" value="HATPase_EvgS-ArcB-TorS-like"/>
    <property type="match status" value="1"/>
</dbReference>
<dbReference type="SMART" id="SM00091">
    <property type="entry name" value="PAS"/>
    <property type="match status" value="2"/>
</dbReference>
<feature type="transmembrane region" description="Helical" evidence="7">
    <location>
        <begin position="64"/>
        <end position="87"/>
    </location>
</feature>
<evidence type="ECO:0000256" key="6">
    <source>
        <dbReference type="PROSITE-ProRule" id="PRU00169"/>
    </source>
</evidence>
<dbReference type="Gene3D" id="1.10.287.130">
    <property type="match status" value="1"/>
</dbReference>
<proteinExistence type="predicted"/>
<evidence type="ECO:0000313" key="13">
    <source>
        <dbReference type="Proteomes" id="UP001202961"/>
    </source>
</evidence>
<dbReference type="PROSITE" id="PS50112">
    <property type="entry name" value="PAS"/>
    <property type="match status" value="1"/>
</dbReference>
<evidence type="ECO:0000256" key="4">
    <source>
        <dbReference type="ARBA" id="ARBA00022679"/>
    </source>
</evidence>
<reference evidence="12 13" key="1">
    <citation type="journal article" date="2022" name="Syst. Appl. Microbiol.">
        <title>Rhodopirellula aestuarii sp. nov., a novel member of the genus Rhodopirellula isolated from brackish sediments collected in the Tagus River estuary, Portugal.</title>
        <authorList>
            <person name="Vitorino I.R."/>
            <person name="Klimek D."/>
            <person name="Calusinska M."/>
            <person name="Lobo-da-Cunha A."/>
            <person name="Vasconcelos V."/>
            <person name="Lage O.M."/>
        </authorList>
    </citation>
    <scope>NUCLEOTIDE SEQUENCE [LARGE SCALE GENOMIC DNA]</scope>
    <source>
        <strain evidence="12 13">ICT_H3.1</strain>
    </source>
</reference>
<dbReference type="InterPro" id="IPR000700">
    <property type="entry name" value="PAS-assoc_C"/>
</dbReference>
<dbReference type="SUPFAM" id="SSF52172">
    <property type="entry name" value="CheY-like"/>
    <property type="match status" value="1"/>
</dbReference>
<evidence type="ECO:0000259" key="10">
    <source>
        <dbReference type="PROSITE" id="PS50112"/>
    </source>
</evidence>
<name>A0ABT0TZ61_9BACT</name>
<dbReference type="Pfam" id="PF25487">
    <property type="entry name" value="ETR1_N"/>
    <property type="match status" value="1"/>
</dbReference>
<feature type="domain" description="Response regulatory" evidence="9">
    <location>
        <begin position="681"/>
        <end position="800"/>
    </location>
</feature>
<dbReference type="CDD" id="cd00130">
    <property type="entry name" value="PAS"/>
    <property type="match status" value="1"/>
</dbReference>
<evidence type="ECO:0000256" key="1">
    <source>
        <dbReference type="ARBA" id="ARBA00000085"/>
    </source>
</evidence>
<evidence type="ECO:0000313" key="12">
    <source>
        <dbReference type="EMBL" id="MCM2369669.1"/>
    </source>
</evidence>
<dbReference type="Proteomes" id="UP001202961">
    <property type="component" value="Unassembled WGS sequence"/>
</dbReference>
<dbReference type="PROSITE" id="PS50110">
    <property type="entry name" value="RESPONSE_REGULATORY"/>
    <property type="match status" value="1"/>
</dbReference>
<dbReference type="GO" id="GO:0005524">
    <property type="term" value="F:ATP binding"/>
    <property type="evidence" value="ECO:0007669"/>
    <property type="project" value="UniProtKB-KW"/>
</dbReference>
<sequence>MHDFIIKFFDTSDFPPRWYCGNWSDFLGWLHILSDFAIGAAYFGIPLSLIYFARKRKDIILPRIIYLFATFIVACGCTHMIDAVIFWHPIYRVGGLAKFLTAAVSWVTLGVIIKNLPAAMNLPSLTATIARLETEVEQRITTERQLLAANARHKALIEGTRSIVWTANPEGRFITPQASWERYTGQTWNELRDFGWVNVIHEEDRDELLRKWNQASTTLTKYQSTGRIWSHVDKAFRQFVAEAVPVFDTDGSVLEWVGTISDIEEQHQAEVNLGIARTELVKQKRELELIYQSAPVGMSLIDREYRFLRINDTLARINGVPREDHIGRRADEFLNGFQDQIKPYYDQVFRTAKPVTNVEIVDGTPNSPSQRTWLASYYPLATEGDQGTAVTAVSAIVQDITSRKEQETRLRESEQLALAASQSKSEFLANMSHEIRTPMAAILGYADVLLGHLQDPDNRNCVLIMKRNGEHLLELINDILDLSRIEAGKLDVNVESTPLPQLVADIQSLMAVRAEEKKVKFDVVFEGLVPETIETDPTRLRQVLINLIGNAIKFTDEGEVRLKVKFLEGVKPPVIEFAIEDTGIGMTREQQERLFKPFSQGDSSVTRQYGGSGLGLAISQRLVQMMDGEMDLKSEPAKGSTFFVRLPLASFDDIQLVKPSLVVRQGEPDAPPMTTPKLSCRVLIVDDRRDVRHISQHFLEKAGAIVATAEDGQQGIDATLAARESGQPFDLIVMDMQMPNVDGLDATAQLRSAGIQSPIIALTADAMKGDRDRCLNGGCDDYLSKPIDHMQLVGMVANYTQQIPLEDLIELRKQRIRTLRETIEDETRES</sequence>
<dbReference type="PROSITE" id="PS50113">
    <property type="entry name" value="PAC"/>
    <property type="match status" value="1"/>
</dbReference>
<dbReference type="Pfam" id="PF00072">
    <property type="entry name" value="Response_reg"/>
    <property type="match status" value="1"/>
</dbReference>
<evidence type="ECO:0000259" key="9">
    <source>
        <dbReference type="PROSITE" id="PS50110"/>
    </source>
</evidence>
<dbReference type="Gene3D" id="3.40.50.2300">
    <property type="match status" value="1"/>
</dbReference>
<dbReference type="RefSeq" id="WP_250927338.1">
    <property type="nucleotide sequence ID" value="NZ_JAMQBK010000012.1"/>
</dbReference>
<dbReference type="InterPro" id="IPR001789">
    <property type="entry name" value="Sig_transdc_resp-reg_receiver"/>
</dbReference>
<dbReference type="Gene3D" id="3.30.450.20">
    <property type="entry name" value="PAS domain"/>
    <property type="match status" value="2"/>
</dbReference>
<dbReference type="EC" id="2.7.13.3" evidence="2"/>
<dbReference type="Pfam" id="PF08448">
    <property type="entry name" value="PAS_4"/>
    <property type="match status" value="1"/>
</dbReference>
<comment type="catalytic activity">
    <reaction evidence="1">
        <text>ATP + protein L-histidine = ADP + protein N-phospho-L-histidine.</text>
        <dbReference type="EC" id="2.7.13.3"/>
    </reaction>
</comment>
<dbReference type="SUPFAM" id="SSF55785">
    <property type="entry name" value="PYP-like sensor domain (PAS domain)"/>
    <property type="match status" value="2"/>
</dbReference>
<protein>
    <recommendedName>
        <fullName evidence="2">histidine kinase</fullName>
        <ecNumber evidence="2">2.7.13.3</ecNumber>
    </recommendedName>
</protein>
<feature type="domain" description="PAS" evidence="10">
    <location>
        <begin position="283"/>
        <end position="328"/>
    </location>
</feature>
<dbReference type="SUPFAM" id="SSF55874">
    <property type="entry name" value="ATPase domain of HSP90 chaperone/DNA topoisomerase II/histidine kinase"/>
    <property type="match status" value="1"/>
</dbReference>
<dbReference type="PROSITE" id="PS50109">
    <property type="entry name" value="HIS_KIN"/>
    <property type="match status" value="1"/>
</dbReference>
<keyword evidence="12" id="KW-0067">ATP-binding</keyword>
<dbReference type="InterPro" id="IPR000014">
    <property type="entry name" value="PAS"/>
</dbReference>
<dbReference type="InterPro" id="IPR036890">
    <property type="entry name" value="HATPase_C_sf"/>
</dbReference>